<sequence>MIELIFVIVIIGILAAVAIPRLAATRDDAKIATCMDGASSFMSQISSYYTSQGQLGSVADMTNFPLATSANKLNGFDDINTSLNTNGTTVHYLCDGAQVVQYDIDSNATNFSITPSEVTGQTATQKVARQAAAALGAKKYYKEYKLGGQSVKF</sequence>
<dbReference type="Gene3D" id="3.30.700.10">
    <property type="entry name" value="Glycoprotein, Type 4 Pilin"/>
    <property type="match status" value="1"/>
</dbReference>
<proteinExistence type="predicted"/>
<organism evidence="1">
    <name type="scientific">hydrothermal vent metagenome</name>
    <dbReference type="NCBI Taxonomy" id="652676"/>
    <lineage>
        <taxon>unclassified sequences</taxon>
        <taxon>metagenomes</taxon>
        <taxon>ecological metagenomes</taxon>
    </lineage>
</organism>
<reference evidence="1" key="1">
    <citation type="submission" date="2016-10" db="EMBL/GenBank/DDBJ databases">
        <authorList>
            <person name="de Groot N.N."/>
        </authorList>
    </citation>
    <scope>NUCLEOTIDE SEQUENCE</scope>
</reference>
<dbReference type="EMBL" id="FPHN01000016">
    <property type="protein sequence ID" value="SFV52910.1"/>
    <property type="molecule type" value="Genomic_DNA"/>
</dbReference>
<dbReference type="AlphaFoldDB" id="A0A1W1BH73"/>
<gene>
    <name evidence="1" type="ORF">MNB_SV-14-1220</name>
</gene>
<name>A0A1W1BH73_9ZZZZ</name>
<dbReference type="SUPFAM" id="SSF54523">
    <property type="entry name" value="Pili subunits"/>
    <property type="match status" value="1"/>
</dbReference>
<evidence type="ECO:0000313" key="1">
    <source>
        <dbReference type="EMBL" id="SFV52910.1"/>
    </source>
</evidence>
<accession>A0A1W1BH73</accession>
<protein>
    <submittedName>
        <fullName evidence="1">Type II secretion envelope pseudopilin protein (PulG,guides folded protein to PulD in outer membrane)</fullName>
    </submittedName>
</protein>
<dbReference type="InterPro" id="IPR045584">
    <property type="entry name" value="Pilin-like"/>
</dbReference>